<gene>
    <name evidence="2" type="ORF">QL01_120</name>
</gene>
<keyword evidence="3" id="KW-1185">Reference proteome</keyword>
<proteinExistence type="predicted"/>
<feature type="transmembrane region" description="Helical" evidence="1">
    <location>
        <begin position="110"/>
        <end position="132"/>
    </location>
</feature>
<dbReference type="Proteomes" id="UP000203373">
    <property type="component" value="Segment"/>
</dbReference>
<feature type="transmembrane region" description="Helical" evidence="1">
    <location>
        <begin position="144"/>
        <end position="166"/>
    </location>
</feature>
<organism evidence="2 3">
    <name type="scientific">Escherichia phage QL01</name>
    <dbReference type="NCBI Taxonomy" id="1673871"/>
    <lineage>
        <taxon>Viruses</taxon>
        <taxon>Duplodnaviria</taxon>
        <taxon>Heunggongvirae</taxon>
        <taxon>Uroviricota</taxon>
        <taxon>Caudoviricetes</taxon>
        <taxon>Pantevenvirales</taxon>
        <taxon>Straboviridae</taxon>
        <taxon>Tevenvirinae</taxon>
        <taxon>Dhakavirus</taxon>
        <taxon>Dhakavirus ql01</taxon>
    </lineage>
</organism>
<keyword evidence="1" id="KW-0812">Transmembrane</keyword>
<accession>A0A0K1LJT6</accession>
<dbReference type="GeneID" id="26629839"/>
<protein>
    <submittedName>
        <fullName evidence="2">Uncharacterized protein</fullName>
    </submittedName>
</protein>
<sequence length="197" mass="22484">MALYEPGCMGIDTNFIRRSENAGIIIPSGETMIIKKSWRNIDDGDEGISASTIDWSGCTAEMKQLLIEEYKMGYIVNGWQPVKKITRTDDKYICLQDGKARLIDTEWLTFGRYVVAYFITLLPMLVLSSFLIDANWNDALERTIIGAGLMNLAAAGAALSIWCLAIEMPWRLRRQQRLYDEGKIKQNLNEFIEECRK</sequence>
<keyword evidence="1" id="KW-1133">Transmembrane helix</keyword>
<dbReference type="KEGG" id="vg:26629839"/>
<reference evidence="3" key="1">
    <citation type="submission" date="2015-06" db="EMBL/GenBank/DDBJ databases">
        <title>Isolation and characterization of a T4-like phage QL01 with wide host range against APEC.</title>
        <authorList>
            <person name="Xu J."/>
            <person name="Chen M."/>
            <person name="Zhang W."/>
        </authorList>
    </citation>
    <scope>NUCLEOTIDE SEQUENCE [LARGE SCALE GENOMIC DNA]</scope>
</reference>
<evidence type="ECO:0000313" key="2">
    <source>
        <dbReference type="EMBL" id="AKU42777.1"/>
    </source>
</evidence>
<dbReference type="EMBL" id="KT176190">
    <property type="protein sequence ID" value="AKU42777.1"/>
    <property type="molecule type" value="Genomic_DNA"/>
</dbReference>
<dbReference type="RefSeq" id="YP_009202851.1">
    <property type="nucleotide sequence ID" value="NC_028847.1"/>
</dbReference>
<evidence type="ECO:0000256" key="1">
    <source>
        <dbReference type="SAM" id="Phobius"/>
    </source>
</evidence>
<name>A0A0K1LJT6_9CAUD</name>
<evidence type="ECO:0000313" key="3">
    <source>
        <dbReference type="Proteomes" id="UP000203373"/>
    </source>
</evidence>
<keyword evidence="1" id="KW-0472">Membrane</keyword>